<dbReference type="KEGG" id="bvy:NCTC9239_00107"/>
<name>A0A4P1JRC7_9CAUL</name>
<keyword evidence="3" id="KW-1185">Reference proteome</keyword>
<protein>
    <recommendedName>
        <fullName evidence="4">Acyl-CoA transferase</fullName>
    </recommendedName>
</protein>
<evidence type="ECO:0000256" key="1">
    <source>
        <dbReference type="SAM" id="MobiDB-lite"/>
    </source>
</evidence>
<dbReference type="AlphaFoldDB" id="A0A4P1JRC7"/>
<feature type="region of interest" description="Disordered" evidence="1">
    <location>
        <begin position="26"/>
        <end position="49"/>
    </location>
</feature>
<evidence type="ECO:0008006" key="4">
    <source>
        <dbReference type="Google" id="ProtNLM"/>
    </source>
</evidence>
<dbReference type="Proteomes" id="UP000309952">
    <property type="component" value="Chromosome"/>
</dbReference>
<proteinExistence type="predicted"/>
<dbReference type="EMBL" id="LR588407">
    <property type="protein sequence ID" value="VTO10687.1"/>
    <property type="molecule type" value="Genomic_DNA"/>
</dbReference>
<accession>A0A4P1JRC7</accession>
<reference evidence="2 3" key="1">
    <citation type="submission" date="2019-04" db="EMBL/GenBank/DDBJ databases">
        <authorList>
            <consortium name="Pathogen Informatics"/>
        </authorList>
    </citation>
    <scope>NUCLEOTIDE SEQUENCE [LARGE SCALE GENOMIC DNA]</scope>
    <source>
        <strain evidence="2 3">NCTC9239</strain>
    </source>
</reference>
<organism evidence="2 3">
    <name type="scientific">Brevundimonas vancanneytii</name>
    <dbReference type="NCBI Taxonomy" id="1325724"/>
    <lineage>
        <taxon>Bacteria</taxon>
        <taxon>Pseudomonadati</taxon>
        <taxon>Pseudomonadota</taxon>
        <taxon>Alphaproteobacteria</taxon>
        <taxon>Caulobacterales</taxon>
        <taxon>Caulobacteraceae</taxon>
        <taxon>Brevundimonas</taxon>
    </lineage>
</organism>
<dbReference type="RefSeq" id="WP_138140641.1">
    <property type="nucleotide sequence ID" value="NZ_LR588407.1"/>
</dbReference>
<evidence type="ECO:0000313" key="3">
    <source>
        <dbReference type="Proteomes" id="UP000309952"/>
    </source>
</evidence>
<gene>
    <name evidence="2" type="ORF">NCTC9239_00107</name>
</gene>
<evidence type="ECO:0000313" key="2">
    <source>
        <dbReference type="EMBL" id="VTO10687.1"/>
    </source>
</evidence>
<sequence>MTLHRHAVADALEALLKRVFPNAEVKRDAEAPSRPPAGGLVILRDSDPGEPEVTLSPLSYSYNHAFGVEIVSPSATGSHGLGDMLAELGEVIEGARDLGGLTEWLEATAPDLDDLAAAGAPSVATAMFDLIATYTIPSPLH</sequence>